<accession>A0AAV9PHP0</accession>
<feature type="region of interest" description="Disordered" evidence="1">
    <location>
        <begin position="252"/>
        <end position="279"/>
    </location>
</feature>
<feature type="compositionally biased region" description="Basic and acidic residues" evidence="1">
    <location>
        <begin position="270"/>
        <end position="279"/>
    </location>
</feature>
<protein>
    <submittedName>
        <fullName evidence="2">Uncharacterized protein</fullName>
    </submittedName>
</protein>
<dbReference type="GeneID" id="89923325"/>
<dbReference type="Proteomes" id="UP001337655">
    <property type="component" value="Unassembled WGS sequence"/>
</dbReference>
<sequence length="279" mass="31554">MCAVSVFHGKDGMLTQLRIMNEQLLSRCSCTARDLLQDQKGAEKAVTIFGVGSAPLNYVLEEIQRHGTDVYIKTHREPLDRAVAIFQAVEALAVDPAQPQVEGSIVQFIAHNKLEPRWMVAVHLAFESRIDSSKAWTTMVHQLAWDLNNGNYEAEEAAAPQKAASAHPSLHQAIDEKIENLENRRSNYDEASTKFAARKERIAEKQSRTRVRDIHQRVHDHNNQLRYEETHGMREASEATVEWALTSKPGSYYIGRPKKELKKQKRQAGKKVDEGESGM</sequence>
<evidence type="ECO:0000313" key="2">
    <source>
        <dbReference type="EMBL" id="KAK5173297.1"/>
    </source>
</evidence>
<dbReference type="RefSeq" id="XP_064661992.1">
    <property type="nucleotide sequence ID" value="XM_064799237.1"/>
</dbReference>
<proteinExistence type="predicted"/>
<feature type="compositionally biased region" description="Basic residues" evidence="1">
    <location>
        <begin position="259"/>
        <end position="269"/>
    </location>
</feature>
<reference evidence="2 3" key="1">
    <citation type="submission" date="2023-08" db="EMBL/GenBank/DDBJ databases">
        <title>Black Yeasts Isolated from many extreme environments.</title>
        <authorList>
            <person name="Coleine C."/>
            <person name="Stajich J.E."/>
            <person name="Selbmann L."/>
        </authorList>
    </citation>
    <scope>NUCLEOTIDE SEQUENCE [LARGE SCALE GENOMIC DNA]</scope>
    <source>
        <strain evidence="2 3">CCFEE 5935</strain>
    </source>
</reference>
<keyword evidence="3" id="KW-1185">Reference proteome</keyword>
<name>A0AAV9PHP0_9PEZI</name>
<dbReference type="AlphaFoldDB" id="A0AAV9PHP0"/>
<evidence type="ECO:0000256" key="1">
    <source>
        <dbReference type="SAM" id="MobiDB-lite"/>
    </source>
</evidence>
<dbReference type="EMBL" id="JAVRRT010000003">
    <property type="protein sequence ID" value="KAK5173297.1"/>
    <property type="molecule type" value="Genomic_DNA"/>
</dbReference>
<comment type="caution">
    <text evidence="2">The sequence shown here is derived from an EMBL/GenBank/DDBJ whole genome shotgun (WGS) entry which is preliminary data.</text>
</comment>
<organism evidence="2 3">
    <name type="scientific">Saxophila tyrrhenica</name>
    <dbReference type="NCBI Taxonomy" id="1690608"/>
    <lineage>
        <taxon>Eukaryota</taxon>
        <taxon>Fungi</taxon>
        <taxon>Dikarya</taxon>
        <taxon>Ascomycota</taxon>
        <taxon>Pezizomycotina</taxon>
        <taxon>Dothideomycetes</taxon>
        <taxon>Dothideomycetidae</taxon>
        <taxon>Mycosphaerellales</taxon>
        <taxon>Extremaceae</taxon>
        <taxon>Saxophila</taxon>
    </lineage>
</organism>
<gene>
    <name evidence="2" type="ORF">LTR77_001978</name>
</gene>
<evidence type="ECO:0000313" key="3">
    <source>
        <dbReference type="Proteomes" id="UP001337655"/>
    </source>
</evidence>